<dbReference type="STRING" id="561184.SAMN05216376_104117"/>
<dbReference type="Proteomes" id="UP000030960">
    <property type="component" value="Unassembled WGS sequence"/>
</dbReference>
<dbReference type="AlphaFoldDB" id="A0A0B3RKP0"/>
<organism evidence="2 3">
    <name type="scientific">Mameliella alba</name>
    <dbReference type="NCBI Taxonomy" id="561184"/>
    <lineage>
        <taxon>Bacteria</taxon>
        <taxon>Pseudomonadati</taxon>
        <taxon>Pseudomonadota</taxon>
        <taxon>Alphaproteobacteria</taxon>
        <taxon>Rhodobacterales</taxon>
        <taxon>Roseobacteraceae</taxon>
        <taxon>Mameliella</taxon>
    </lineage>
</organism>
<evidence type="ECO:0000313" key="3">
    <source>
        <dbReference type="Proteomes" id="UP000030960"/>
    </source>
</evidence>
<dbReference type="GO" id="GO:0016874">
    <property type="term" value="F:ligase activity"/>
    <property type="evidence" value="ECO:0007669"/>
    <property type="project" value="UniProtKB-KW"/>
</dbReference>
<accession>A0A0B3RKP0</accession>
<evidence type="ECO:0000259" key="1">
    <source>
        <dbReference type="Pfam" id="PF00501"/>
    </source>
</evidence>
<reference evidence="2 3" key="1">
    <citation type="submission" date="2014-10" db="EMBL/GenBank/DDBJ databases">
        <title>Genome sequence of Ponticoccus sp. strain UMTAT08 isolated from clonal culture of toxic dinoflagellate Alexandrium tamiyavanichii.</title>
        <authorList>
            <person name="Gan H.Y."/>
            <person name="Muhd D.-D."/>
            <person name="Mohd Noor M.E."/>
            <person name="Yeong Y.S."/>
            <person name="Usup G."/>
        </authorList>
    </citation>
    <scope>NUCLEOTIDE SEQUENCE [LARGE SCALE GENOMIC DNA]</scope>
    <source>
        <strain evidence="2 3">UMTAT08</strain>
    </source>
</reference>
<keyword evidence="2" id="KW-0436">Ligase</keyword>
<dbReference type="SUPFAM" id="SSF56801">
    <property type="entry name" value="Acetyl-CoA synthetase-like"/>
    <property type="match status" value="1"/>
</dbReference>
<feature type="domain" description="AMP-dependent synthetase/ligase" evidence="1">
    <location>
        <begin position="16"/>
        <end position="125"/>
    </location>
</feature>
<dbReference type="Pfam" id="PF00501">
    <property type="entry name" value="AMP-binding"/>
    <property type="match status" value="1"/>
</dbReference>
<dbReference type="EMBL" id="JSUQ01000015">
    <property type="protein sequence ID" value="KHQ51805.1"/>
    <property type="molecule type" value="Genomic_DNA"/>
</dbReference>
<dbReference type="InterPro" id="IPR000873">
    <property type="entry name" value="AMP-dep_synth/lig_dom"/>
</dbReference>
<gene>
    <name evidence="2" type="ORF">OA50_03707</name>
</gene>
<dbReference type="InterPro" id="IPR042099">
    <property type="entry name" value="ANL_N_sf"/>
</dbReference>
<comment type="caution">
    <text evidence="2">The sequence shown here is derived from an EMBL/GenBank/DDBJ whole genome shotgun (WGS) entry which is preliminary data.</text>
</comment>
<dbReference type="Gene3D" id="3.40.50.12780">
    <property type="entry name" value="N-terminal domain of ligase-like"/>
    <property type="match status" value="1"/>
</dbReference>
<proteinExistence type="predicted"/>
<protein>
    <submittedName>
        <fullName evidence="2">Long-chain-fatty-acid--CoA ligase</fullName>
    </submittedName>
</protein>
<keyword evidence="3" id="KW-1185">Reference proteome</keyword>
<name>A0A0B3RKP0_9RHOB</name>
<sequence>MFEGLRADRPALEVIAVVGDTRTPAEGMVARSDRHGSDLPAPPDDCNAVTLLAFISGTESKPKGVVHSENTMLYGTHAMRDLIGLTSDDVIWGPSPLSHGTGFQWGLRMAVTLGATLVIQDIWDPSRRSA</sequence>
<evidence type="ECO:0000313" key="2">
    <source>
        <dbReference type="EMBL" id="KHQ51805.1"/>
    </source>
</evidence>